<proteinExistence type="predicted"/>
<dbReference type="AlphaFoldDB" id="A0A0J8S1K5"/>
<dbReference type="Gene3D" id="1.20.1290.10">
    <property type="entry name" value="AhpD-like"/>
    <property type="match status" value="1"/>
</dbReference>
<protein>
    <submittedName>
        <fullName evidence="1">Uncharacterized protein</fullName>
    </submittedName>
</protein>
<reference evidence="2" key="1">
    <citation type="journal article" date="2010" name="Genome Res.">
        <title>Population genomic sequencing of Coccidioides fungi reveals recent hybridization and transposon control.</title>
        <authorList>
            <person name="Neafsey D.E."/>
            <person name="Barker B.M."/>
            <person name="Sharpton T.J."/>
            <person name="Stajich J.E."/>
            <person name="Park D.J."/>
            <person name="Whiston E."/>
            <person name="Hung C.-Y."/>
            <person name="McMahan C."/>
            <person name="White J."/>
            <person name="Sykes S."/>
            <person name="Heiman D."/>
            <person name="Young S."/>
            <person name="Zeng Q."/>
            <person name="Abouelleil A."/>
            <person name="Aftuck L."/>
            <person name="Bessette D."/>
            <person name="Brown A."/>
            <person name="FitzGerald M."/>
            <person name="Lui A."/>
            <person name="Macdonald J.P."/>
            <person name="Priest M."/>
            <person name="Orbach M.J."/>
            <person name="Galgiani J.N."/>
            <person name="Kirkland T.N."/>
            <person name="Cole G.T."/>
            <person name="Birren B.W."/>
            <person name="Henn M.R."/>
            <person name="Taylor J.W."/>
            <person name="Rounsley S.D."/>
        </authorList>
    </citation>
    <scope>NUCLEOTIDE SEQUENCE [LARGE SCALE GENOMIC DNA]</scope>
    <source>
        <strain evidence="2">H538.4</strain>
    </source>
</reference>
<dbReference type="VEuPathDB" id="FungiDB:CIHG_08513"/>
<name>A0A0J8S1K5_COCIT</name>
<accession>A0A0J8S1K5</accession>
<sequence length="261" mass="29856">MSQLTAKTPHPPERTPEDAVALFKVIEDKFPSATLGDDRWYLIPIAALPGSGQPEFAIQLYTYLTSKPEYSTPEARQKLVRRLREALVKCVSIIGVCRPLEVIFGISKIERPEDKDYSFSRYPSCVAYSIFSTLQEENKRDLQLTRISTREHWQSGPANHARGKAWLDRIYKHNILSINDALASHKDFAWISYEITYGLYLSDHSVIDDVETELVVLSGIMIQNLRSETHWHLRGTRRVGVSMEDVEKVHQCIELVAELRG</sequence>
<dbReference type="InterPro" id="IPR029032">
    <property type="entry name" value="AhpD-like"/>
</dbReference>
<dbReference type="PANTHER" id="PTHR28180">
    <property type="entry name" value="CONSERVED MITOCHONDRIAL PROTEIN-RELATED"/>
    <property type="match status" value="1"/>
</dbReference>
<dbReference type="InterPro" id="IPR052999">
    <property type="entry name" value="PTS1_Protein"/>
</dbReference>
<dbReference type="Proteomes" id="UP000054563">
    <property type="component" value="Unassembled WGS sequence"/>
</dbReference>
<dbReference type="SUPFAM" id="SSF69118">
    <property type="entry name" value="AhpD-like"/>
    <property type="match status" value="1"/>
</dbReference>
<evidence type="ECO:0000313" key="1">
    <source>
        <dbReference type="EMBL" id="KMU90701.1"/>
    </source>
</evidence>
<dbReference type="STRING" id="396776.A0A0J8S1K5"/>
<dbReference type="OrthoDB" id="5537330at2759"/>
<evidence type="ECO:0000313" key="2">
    <source>
        <dbReference type="Proteomes" id="UP000054563"/>
    </source>
</evidence>
<gene>
    <name evidence="1" type="ORF">CIHG_08513</name>
</gene>
<dbReference type="PANTHER" id="PTHR28180:SF5">
    <property type="entry name" value="DNA POLYMERASE ALPHA SUBUNIT B"/>
    <property type="match status" value="1"/>
</dbReference>
<dbReference type="EMBL" id="DS017024">
    <property type="protein sequence ID" value="KMU90701.1"/>
    <property type="molecule type" value="Genomic_DNA"/>
</dbReference>
<organism evidence="1 2">
    <name type="scientific">Coccidioides immitis H538.4</name>
    <dbReference type="NCBI Taxonomy" id="396776"/>
    <lineage>
        <taxon>Eukaryota</taxon>
        <taxon>Fungi</taxon>
        <taxon>Dikarya</taxon>
        <taxon>Ascomycota</taxon>
        <taxon>Pezizomycotina</taxon>
        <taxon>Eurotiomycetes</taxon>
        <taxon>Eurotiomycetidae</taxon>
        <taxon>Onygenales</taxon>
        <taxon>Onygenaceae</taxon>
        <taxon>Coccidioides</taxon>
    </lineage>
</organism>